<protein>
    <submittedName>
        <fullName evidence="2">Uncharacterized protein</fullName>
    </submittedName>
</protein>
<gene>
    <name evidence="2" type="ORF">GUJ93_ZPchr0014g46570</name>
</gene>
<feature type="region of interest" description="Disordered" evidence="1">
    <location>
        <begin position="40"/>
        <end position="75"/>
    </location>
</feature>
<comment type="caution">
    <text evidence="2">The sequence shown here is derived from an EMBL/GenBank/DDBJ whole genome shotgun (WGS) entry which is preliminary data.</text>
</comment>
<sequence length="75" mass="7805">MARSPARASSVVRLFDAHCHLQDPCVFAAVPSPSRIGWIGSGGSSPAETPEAAVGEIGLDKGSHGKTNDFGEWAR</sequence>
<evidence type="ECO:0000313" key="2">
    <source>
        <dbReference type="EMBL" id="KAG8083004.1"/>
    </source>
</evidence>
<feature type="compositionally biased region" description="Basic and acidic residues" evidence="1">
    <location>
        <begin position="58"/>
        <end position="75"/>
    </location>
</feature>
<dbReference type="EMBL" id="JAAALK010000086">
    <property type="protein sequence ID" value="KAG8083004.1"/>
    <property type="molecule type" value="Genomic_DNA"/>
</dbReference>
<proteinExistence type="predicted"/>
<organism evidence="2 3">
    <name type="scientific">Zizania palustris</name>
    <name type="common">Northern wild rice</name>
    <dbReference type="NCBI Taxonomy" id="103762"/>
    <lineage>
        <taxon>Eukaryota</taxon>
        <taxon>Viridiplantae</taxon>
        <taxon>Streptophyta</taxon>
        <taxon>Embryophyta</taxon>
        <taxon>Tracheophyta</taxon>
        <taxon>Spermatophyta</taxon>
        <taxon>Magnoliopsida</taxon>
        <taxon>Liliopsida</taxon>
        <taxon>Poales</taxon>
        <taxon>Poaceae</taxon>
        <taxon>BOP clade</taxon>
        <taxon>Oryzoideae</taxon>
        <taxon>Oryzeae</taxon>
        <taxon>Zizaniinae</taxon>
        <taxon>Zizania</taxon>
    </lineage>
</organism>
<dbReference type="AlphaFoldDB" id="A0A8J5THU3"/>
<dbReference type="Proteomes" id="UP000729402">
    <property type="component" value="Unassembled WGS sequence"/>
</dbReference>
<name>A0A8J5THU3_ZIZPA</name>
<evidence type="ECO:0000256" key="1">
    <source>
        <dbReference type="SAM" id="MobiDB-lite"/>
    </source>
</evidence>
<dbReference type="OrthoDB" id="6079689at2759"/>
<accession>A0A8J5THU3</accession>
<reference evidence="2" key="2">
    <citation type="submission" date="2021-02" db="EMBL/GenBank/DDBJ databases">
        <authorList>
            <person name="Kimball J.A."/>
            <person name="Haas M.W."/>
            <person name="Macchietto M."/>
            <person name="Kono T."/>
            <person name="Duquette J."/>
            <person name="Shao M."/>
        </authorList>
    </citation>
    <scope>NUCLEOTIDE SEQUENCE</scope>
    <source>
        <tissue evidence="2">Fresh leaf tissue</tissue>
    </source>
</reference>
<evidence type="ECO:0000313" key="3">
    <source>
        <dbReference type="Proteomes" id="UP000729402"/>
    </source>
</evidence>
<keyword evidence="3" id="KW-1185">Reference proteome</keyword>
<reference evidence="2" key="1">
    <citation type="journal article" date="2021" name="bioRxiv">
        <title>Whole Genome Assembly and Annotation of Northern Wild Rice, Zizania palustris L., Supports a Whole Genome Duplication in the Zizania Genus.</title>
        <authorList>
            <person name="Haas M."/>
            <person name="Kono T."/>
            <person name="Macchietto M."/>
            <person name="Millas R."/>
            <person name="McGilp L."/>
            <person name="Shao M."/>
            <person name="Duquette J."/>
            <person name="Hirsch C.N."/>
            <person name="Kimball J."/>
        </authorList>
    </citation>
    <scope>NUCLEOTIDE SEQUENCE</scope>
    <source>
        <tissue evidence="2">Fresh leaf tissue</tissue>
    </source>
</reference>